<dbReference type="InterPro" id="IPR025110">
    <property type="entry name" value="AMP-bd_C"/>
</dbReference>
<feature type="domain" description="AMP-dependent synthetase/ligase" evidence="1">
    <location>
        <begin position="10"/>
        <end position="360"/>
    </location>
</feature>
<dbReference type="Gene3D" id="3.40.50.12780">
    <property type="entry name" value="N-terminal domain of ligase-like"/>
    <property type="match status" value="1"/>
</dbReference>
<comment type="caution">
    <text evidence="3">The sequence shown here is derived from an EMBL/GenBank/DDBJ whole genome shotgun (WGS) entry which is preliminary data.</text>
</comment>
<accession>A0ABQ1NBE8</accession>
<gene>
    <name evidence="3" type="ORF">GCM10011400_64230</name>
</gene>
<dbReference type="InterPro" id="IPR000873">
    <property type="entry name" value="AMP-dep_synth/lig_dom"/>
</dbReference>
<dbReference type="CDD" id="cd17631">
    <property type="entry name" value="FACL_FadD13-like"/>
    <property type="match status" value="1"/>
</dbReference>
<dbReference type="Pfam" id="PF00501">
    <property type="entry name" value="AMP-binding"/>
    <property type="match status" value="1"/>
</dbReference>
<dbReference type="EMBL" id="BMHL01000017">
    <property type="protein sequence ID" value="GGC67484.1"/>
    <property type="molecule type" value="Genomic_DNA"/>
</dbReference>
<keyword evidence="4" id="KW-1185">Reference proteome</keyword>
<sequence>MIALSSSILHWARSNPERIALTYGEDRITYAQLAERTCAAAGALRAQGIGAGDMVALLMKNSAAFVELTLAISHLGAVLLPINYRLGKDEVDYILTHAGAKLVCVDEELTDNLPDNAARIVLSREQQGDTRQLDRHAEPVETAHPATSSDMFRLMYTSGTTDRPKGVIHSYDNFYWKTLDHICELGLTAQDRLLVVGPLYHVGAFDLPGFAVFLTGGSMHVMRDFDAEQVLVAIEQQRVTGAWLPPVMLNRLLALKNRGDYDMSTVRWVIGGGERTPVERIVSFSTLFRHGRYIDAYGLTETCSGDTMMQAGQEHRKIGSAGRPLAHVQVEIRDAHGDRLPAGETGEICLSGPKVTPGYWNDPGRTRASFFDQWFRTGDMGYLDDDGFLFLVDRKKDMVISGGENVASSEVERVIYSLDKVEDAAVVGLPDEQWGERVVAVVVLREGETLTLAELQAHCRNKIGGFKIPKQLFVVDMLPRTASGKVLKRDLREQLVHQAPDVGKH</sequence>
<dbReference type="Pfam" id="PF13193">
    <property type="entry name" value="AMP-binding_C"/>
    <property type="match status" value="1"/>
</dbReference>
<dbReference type="PANTHER" id="PTHR43767">
    <property type="entry name" value="LONG-CHAIN-FATTY-ACID--COA LIGASE"/>
    <property type="match status" value="1"/>
</dbReference>
<dbReference type="Gene3D" id="3.30.300.30">
    <property type="match status" value="1"/>
</dbReference>
<evidence type="ECO:0000313" key="4">
    <source>
        <dbReference type="Proteomes" id="UP000602004"/>
    </source>
</evidence>
<evidence type="ECO:0000313" key="3">
    <source>
        <dbReference type="EMBL" id="GGC67484.1"/>
    </source>
</evidence>
<dbReference type="InterPro" id="IPR042099">
    <property type="entry name" value="ANL_N_sf"/>
</dbReference>
<dbReference type="SUPFAM" id="SSF56801">
    <property type="entry name" value="Acetyl-CoA synthetase-like"/>
    <property type="match status" value="1"/>
</dbReference>
<organism evidence="3 4">
    <name type="scientific">Paraburkholderia caffeinilytica</name>
    <dbReference type="NCBI Taxonomy" id="1761016"/>
    <lineage>
        <taxon>Bacteria</taxon>
        <taxon>Pseudomonadati</taxon>
        <taxon>Pseudomonadota</taxon>
        <taxon>Betaproteobacteria</taxon>
        <taxon>Burkholderiales</taxon>
        <taxon>Burkholderiaceae</taxon>
        <taxon>Paraburkholderia</taxon>
    </lineage>
</organism>
<dbReference type="RefSeq" id="WP_115778449.1">
    <property type="nucleotide sequence ID" value="NZ_BMHL01000017.1"/>
</dbReference>
<name>A0ABQ1NBE8_9BURK</name>
<dbReference type="PANTHER" id="PTHR43767:SF1">
    <property type="entry name" value="NONRIBOSOMAL PEPTIDE SYNTHASE PES1 (EUROFUNG)-RELATED"/>
    <property type="match status" value="1"/>
</dbReference>
<evidence type="ECO:0000259" key="2">
    <source>
        <dbReference type="Pfam" id="PF13193"/>
    </source>
</evidence>
<feature type="domain" description="AMP-binding enzyme C-terminal" evidence="2">
    <location>
        <begin position="410"/>
        <end position="485"/>
    </location>
</feature>
<proteinExistence type="predicted"/>
<dbReference type="Proteomes" id="UP000602004">
    <property type="component" value="Unassembled WGS sequence"/>
</dbReference>
<dbReference type="InterPro" id="IPR045851">
    <property type="entry name" value="AMP-bd_C_sf"/>
</dbReference>
<evidence type="ECO:0000259" key="1">
    <source>
        <dbReference type="Pfam" id="PF00501"/>
    </source>
</evidence>
<protein>
    <submittedName>
        <fullName evidence="3">Acyl-CoA synthetase</fullName>
    </submittedName>
</protein>
<dbReference type="InterPro" id="IPR050237">
    <property type="entry name" value="ATP-dep_AMP-bd_enzyme"/>
</dbReference>
<reference evidence="4" key="1">
    <citation type="journal article" date="2019" name="Int. J. Syst. Evol. Microbiol.">
        <title>The Global Catalogue of Microorganisms (GCM) 10K type strain sequencing project: providing services to taxonomists for standard genome sequencing and annotation.</title>
        <authorList>
            <consortium name="The Broad Institute Genomics Platform"/>
            <consortium name="The Broad Institute Genome Sequencing Center for Infectious Disease"/>
            <person name="Wu L."/>
            <person name="Ma J."/>
        </authorList>
    </citation>
    <scope>NUCLEOTIDE SEQUENCE [LARGE SCALE GENOMIC DNA]</scope>
    <source>
        <strain evidence="4">CGMCC 1.15103</strain>
    </source>
</reference>